<evidence type="ECO:0000256" key="5">
    <source>
        <dbReference type="ARBA" id="ARBA00022490"/>
    </source>
</evidence>
<comment type="cofactor">
    <cofactor evidence="15">
        <name>Mg(2+)</name>
        <dbReference type="ChEBI" id="CHEBI:18420"/>
    </cofactor>
    <text evidence="15">Mg(2+) is required for catalysis and for stabilizing the dimer.</text>
</comment>
<dbReference type="Pfam" id="PF00113">
    <property type="entry name" value="Enolase_C"/>
    <property type="match status" value="1"/>
</dbReference>
<evidence type="ECO:0000256" key="12">
    <source>
        <dbReference type="HAMAP-Rule" id="MF_00318"/>
    </source>
</evidence>
<keyword evidence="5 12" id="KW-0963">Cytoplasm</keyword>
<evidence type="ECO:0000313" key="18">
    <source>
        <dbReference type="EMBL" id="SDN13023.1"/>
    </source>
</evidence>
<dbReference type="SMART" id="SM01192">
    <property type="entry name" value="Enolase_C"/>
    <property type="match status" value="1"/>
</dbReference>
<dbReference type="InterPro" id="IPR000941">
    <property type="entry name" value="Enolase"/>
</dbReference>
<comment type="cofactor">
    <cofactor evidence="12">
        <name>Mg(2+)</name>
        <dbReference type="ChEBI" id="CHEBI:18420"/>
    </cofactor>
    <text evidence="12">Binds a second Mg(2+) ion via substrate during catalysis.</text>
</comment>
<evidence type="ECO:0000256" key="1">
    <source>
        <dbReference type="ARBA" id="ARBA00005031"/>
    </source>
</evidence>
<evidence type="ECO:0000256" key="15">
    <source>
        <dbReference type="PIRSR" id="PIRSR001400-3"/>
    </source>
</evidence>
<evidence type="ECO:0000259" key="16">
    <source>
        <dbReference type="SMART" id="SM01192"/>
    </source>
</evidence>
<evidence type="ECO:0000256" key="6">
    <source>
        <dbReference type="ARBA" id="ARBA00022525"/>
    </source>
</evidence>
<keyword evidence="8 12" id="KW-0460">Magnesium</keyword>
<dbReference type="InterPro" id="IPR020809">
    <property type="entry name" value="Enolase_CS"/>
</dbReference>
<dbReference type="STRING" id="146817.SAMN04488502_11281"/>
<feature type="binding site" evidence="14">
    <location>
        <position position="164"/>
    </location>
    <ligand>
        <name>substrate</name>
    </ligand>
</feature>
<dbReference type="RefSeq" id="WP_092074771.1">
    <property type="nucleotide sequence ID" value="NZ_FNHB01000012.1"/>
</dbReference>
<feature type="binding site" evidence="12">
    <location>
        <position position="163"/>
    </location>
    <ligand>
        <name>(2R)-2-phosphoglycerate</name>
        <dbReference type="ChEBI" id="CHEBI:58289"/>
    </ligand>
</feature>
<feature type="binding site" evidence="12">
    <location>
        <position position="388"/>
    </location>
    <ligand>
        <name>(2R)-2-phosphoglycerate</name>
        <dbReference type="ChEBI" id="CHEBI:58289"/>
    </ligand>
</feature>
<dbReference type="PROSITE" id="PS00164">
    <property type="entry name" value="ENOLASE"/>
    <property type="match status" value="1"/>
</dbReference>
<feature type="binding site" evidence="12">
    <location>
        <position position="366"/>
    </location>
    <ligand>
        <name>(2R)-2-phosphoglycerate</name>
        <dbReference type="ChEBI" id="CHEBI:58289"/>
    </ligand>
</feature>
<dbReference type="GO" id="GO:0000015">
    <property type="term" value="C:phosphopyruvate hydratase complex"/>
    <property type="evidence" value="ECO:0007669"/>
    <property type="project" value="InterPro"/>
</dbReference>
<evidence type="ECO:0000256" key="8">
    <source>
        <dbReference type="ARBA" id="ARBA00022842"/>
    </source>
</evidence>
<dbReference type="GO" id="GO:0006096">
    <property type="term" value="P:glycolytic process"/>
    <property type="evidence" value="ECO:0007669"/>
    <property type="project" value="UniProtKB-UniRule"/>
</dbReference>
<feature type="binding site" evidence="14">
    <location>
        <position position="388"/>
    </location>
    <ligand>
        <name>substrate</name>
    </ligand>
</feature>
<evidence type="ECO:0000256" key="11">
    <source>
        <dbReference type="ARBA" id="ARBA00048951"/>
    </source>
</evidence>
<dbReference type="AlphaFoldDB" id="A0A1G9YX77"/>
<feature type="binding site" evidence="14">
    <location>
        <position position="155"/>
    </location>
    <ligand>
        <name>substrate</name>
    </ligand>
</feature>
<feature type="binding site" evidence="12 15">
    <location>
        <position position="242"/>
    </location>
    <ligand>
        <name>Mg(2+)</name>
        <dbReference type="ChEBI" id="CHEBI:18420"/>
    </ligand>
</feature>
<keyword evidence="19" id="KW-1185">Reference proteome</keyword>
<dbReference type="InterPro" id="IPR036849">
    <property type="entry name" value="Enolase-like_C_sf"/>
</dbReference>
<comment type="catalytic activity">
    <reaction evidence="11">
        <text>(2R)-2-phosphoglycerate = phosphoenolpyruvate + H2O</text>
        <dbReference type="Rhea" id="RHEA:10164"/>
        <dbReference type="ChEBI" id="CHEBI:15377"/>
        <dbReference type="ChEBI" id="CHEBI:58289"/>
        <dbReference type="ChEBI" id="CHEBI:58702"/>
        <dbReference type="EC" id="4.2.1.11"/>
    </reaction>
    <physiologicalReaction direction="left-to-right" evidence="11">
        <dbReference type="Rhea" id="RHEA:10165"/>
    </physiologicalReaction>
</comment>
<dbReference type="SFLD" id="SFLDG00178">
    <property type="entry name" value="enolase"/>
    <property type="match status" value="1"/>
</dbReference>
<dbReference type="InterPro" id="IPR020810">
    <property type="entry name" value="Enolase_C"/>
</dbReference>
<dbReference type="Pfam" id="PF03952">
    <property type="entry name" value="Enolase_N"/>
    <property type="match status" value="1"/>
</dbReference>
<comment type="pathway">
    <text evidence="1 12">Carbohydrate degradation; glycolysis; pyruvate from D-glyceraldehyde 3-phosphate: step 4/5.</text>
</comment>
<feature type="binding site" evidence="12">
    <location>
        <position position="337"/>
    </location>
    <ligand>
        <name>(2R)-2-phosphoglycerate</name>
        <dbReference type="ChEBI" id="CHEBI:58289"/>
    </ligand>
</feature>
<feature type="binding site" evidence="14">
    <location>
        <position position="312"/>
    </location>
    <ligand>
        <name>substrate</name>
    </ligand>
</feature>
<dbReference type="Gene3D" id="3.30.390.10">
    <property type="entry name" value="Enolase-like, N-terminal domain"/>
    <property type="match status" value="1"/>
</dbReference>
<dbReference type="SFLD" id="SFLDS00001">
    <property type="entry name" value="Enolase"/>
    <property type="match status" value="1"/>
</dbReference>
<dbReference type="SUPFAM" id="SSF51604">
    <property type="entry name" value="Enolase C-terminal domain-like"/>
    <property type="match status" value="1"/>
</dbReference>
<dbReference type="EMBL" id="FNHB01000012">
    <property type="protein sequence ID" value="SDN13023.1"/>
    <property type="molecule type" value="Genomic_DNA"/>
</dbReference>
<dbReference type="UniPathway" id="UPA00109">
    <property type="reaction ID" value="UER00187"/>
</dbReference>
<dbReference type="PRINTS" id="PR00148">
    <property type="entry name" value="ENOLASE"/>
</dbReference>
<feature type="domain" description="Enolase C-terminal TIM barrel" evidence="16">
    <location>
        <begin position="139"/>
        <end position="425"/>
    </location>
</feature>
<dbReference type="NCBIfam" id="TIGR01060">
    <property type="entry name" value="eno"/>
    <property type="match status" value="1"/>
</dbReference>
<dbReference type="OrthoDB" id="9804716at2"/>
<keyword evidence="10 12" id="KW-0456">Lyase</keyword>
<dbReference type="Gene3D" id="3.20.20.120">
    <property type="entry name" value="Enolase-like C-terminal domain"/>
    <property type="match status" value="1"/>
</dbReference>
<dbReference type="InterPro" id="IPR029017">
    <property type="entry name" value="Enolase-like_N"/>
</dbReference>
<dbReference type="Proteomes" id="UP000214880">
    <property type="component" value="Unassembled WGS sequence"/>
</dbReference>
<feature type="binding site" evidence="14">
    <location>
        <position position="285"/>
    </location>
    <ligand>
        <name>substrate</name>
    </ligand>
</feature>
<feature type="active site" description="Proton donor" evidence="12 13">
    <location>
        <position position="205"/>
    </location>
</feature>
<comment type="subcellular location">
    <subcellularLocation>
        <location evidence="12">Cytoplasm</location>
    </subcellularLocation>
    <subcellularLocation>
        <location evidence="12">Secreted</location>
    </subcellularLocation>
    <subcellularLocation>
        <location evidence="12">Cell surface</location>
    </subcellularLocation>
    <text evidence="12">Fractions of enolase are present in both the cytoplasm and on the cell surface.</text>
</comment>
<dbReference type="PANTHER" id="PTHR11902:SF1">
    <property type="entry name" value="ENOLASE"/>
    <property type="match status" value="1"/>
</dbReference>
<dbReference type="PIRSF" id="PIRSF001400">
    <property type="entry name" value="Enolase"/>
    <property type="match status" value="1"/>
</dbReference>
<dbReference type="SFLD" id="SFLDF00002">
    <property type="entry name" value="enolase"/>
    <property type="match status" value="1"/>
</dbReference>
<protein>
    <recommendedName>
        <fullName evidence="4 12">Enolase</fullName>
        <ecNumber evidence="3 12">4.2.1.11</ecNumber>
    </recommendedName>
    <alternativeName>
        <fullName evidence="12">2-phospho-D-glycerate hydro-lyase</fullName>
    </alternativeName>
    <alternativeName>
        <fullName evidence="12">2-phosphoglycerate dehydratase</fullName>
    </alternativeName>
</protein>
<feature type="domain" description="Enolase N-terminal" evidence="17">
    <location>
        <begin position="4"/>
        <end position="134"/>
    </location>
</feature>
<dbReference type="CDD" id="cd03313">
    <property type="entry name" value="enolase"/>
    <property type="match status" value="1"/>
</dbReference>
<evidence type="ECO:0000256" key="2">
    <source>
        <dbReference type="ARBA" id="ARBA00009604"/>
    </source>
</evidence>
<evidence type="ECO:0000259" key="17">
    <source>
        <dbReference type="SMART" id="SM01193"/>
    </source>
</evidence>
<dbReference type="SUPFAM" id="SSF54826">
    <property type="entry name" value="Enolase N-terminal domain-like"/>
    <property type="match status" value="1"/>
</dbReference>
<feature type="binding site" evidence="14">
    <location>
        <begin position="364"/>
        <end position="367"/>
    </location>
    <ligand>
        <name>substrate</name>
    </ligand>
</feature>
<name>A0A1G9YX77_9FIRM</name>
<keyword evidence="9 12" id="KW-0324">Glycolysis</keyword>
<evidence type="ECO:0000256" key="10">
    <source>
        <dbReference type="ARBA" id="ARBA00023239"/>
    </source>
</evidence>
<feature type="binding site" evidence="12 15">
    <location>
        <position position="285"/>
    </location>
    <ligand>
        <name>Mg(2+)</name>
        <dbReference type="ChEBI" id="CHEBI:18420"/>
    </ligand>
</feature>
<keyword evidence="6 12" id="KW-0964">Secreted</keyword>
<evidence type="ECO:0000256" key="4">
    <source>
        <dbReference type="ARBA" id="ARBA00017068"/>
    </source>
</evidence>
<evidence type="ECO:0000313" key="19">
    <source>
        <dbReference type="Proteomes" id="UP000214880"/>
    </source>
</evidence>
<feature type="binding site" evidence="12">
    <location>
        <position position="367"/>
    </location>
    <ligand>
        <name>(2R)-2-phosphoglycerate</name>
        <dbReference type="ChEBI" id="CHEBI:58289"/>
    </ligand>
</feature>
<gene>
    <name evidence="12" type="primary">eno</name>
    <name evidence="18" type="ORF">SAMN04488502_11281</name>
</gene>
<dbReference type="EC" id="4.2.1.11" evidence="3 12"/>
<sequence length="427" mass="45728">MTIITDVFAREIMDSRGNPTVEVDVVLEDGSLGRAAVPSGASTGAYEAVELRDGDKGRYLGKGVLKAVENVNSIIAPELIGLDALDQVAVDQIMLDLDGTPNKNKLGANALLGVSMAVAKAAAISQGLALYQYLGGFNAKQLPVPMMNILNGGQHADNNVDIQEFMVMPVGAASFAEALRMGAEIYHNLKSVLKGRGLNTAIGDEGGFAPNLASNEQALEVIIEAIQKAGYQPGEQVALALDVASSEIYKDGKYNLEGEGLVKTSAEMVEYYASLLEKYPIISIEDGMAEDDWDGWSLLTERLGGKVQLVGDDLFVTNTERLSRGIEAKVGNSILVKVNQIGTLTETFDTMEMAKRAGYTCVVSHRSGETEDATIADIAVAVNAGQIKTGAPARTDRIAKYNQLLRIEEELGETAQYQGRKVFYNLK</sequence>
<evidence type="ECO:0000256" key="9">
    <source>
        <dbReference type="ARBA" id="ARBA00023152"/>
    </source>
</evidence>
<dbReference type="PANTHER" id="PTHR11902">
    <property type="entry name" value="ENOLASE"/>
    <property type="match status" value="1"/>
</dbReference>
<accession>A0A1G9YX77</accession>
<organism evidence="18 19">
    <name type="scientific">Dendrosporobacter quercicolus</name>
    <dbReference type="NCBI Taxonomy" id="146817"/>
    <lineage>
        <taxon>Bacteria</taxon>
        <taxon>Bacillati</taxon>
        <taxon>Bacillota</taxon>
        <taxon>Negativicutes</taxon>
        <taxon>Selenomonadales</taxon>
        <taxon>Sporomusaceae</taxon>
        <taxon>Dendrosporobacter</taxon>
    </lineage>
</organism>
<comment type="function">
    <text evidence="12">Catalyzes the reversible conversion of 2-phosphoglycerate (2-PG) into phosphoenolpyruvate (PEP). It is essential for the degradation of carbohydrates via glycolysis.</text>
</comment>
<reference evidence="18 19" key="1">
    <citation type="submission" date="2016-10" db="EMBL/GenBank/DDBJ databases">
        <authorList>
            <person name="de Groot N.N."/>
        </authorList>
    </citation>
    <scope>NUCLEOTIDE SEQUENCE [LARGE SCALE GENOMIC DNA]</scope>
    <source>
        <strain evidence="18 19">DSM 1736</strain>
    </source>
</reference>
<dbReference type="HAMAP" id="MF_00318">
    <property type="entry name" value="Enolase"/>
    <property type="match status" value="1"/>
</dbReference>
<dbReference type="GO" id="GO:0009986">
    <property type="term" value="C:cell surface"/>
    <property type="evidence" value="ECO:0007669"/>
    <property type="project" value="UniProtKB-SubCell"/>
</dbReference>
<evidence type="ECO:0000256" key="7">
    <source>
        <dbReference type="ARBA" id="ARBA00022723"/>
    </source>
</evidence>
<keyword evidence="7 12" id="KW-0479">Metal-binding</keyword>
<comment type="similarity">
    <text evidence="2 12">Belongs to the enolase family.</text>
</comment>
<evidence type="ECO:0000256" key="3">
    <source>
        <dbReference type="ARBA" id="ARBA00012058"/>
    </source>
</evidence>
<dbReference type="FunFam" id="3.20.20.120:FF:000001">
    <property type="entry name" value="Enolase"/>
    <property type="match status" value="1"/>
</dbReference>
<feature type="binding site" evidence="12 15">
    <location>
        <position position="312"/>
    </location>
    <ligand>
        <name>Mg(2+)</name>
        <dbReference type="ChEBI" id="CHEBI:18420"/>
    </ligand>
</feature>
<evidence type="ECO:0000256" key="14">
    <source>
        <dbReference type="PIRSR" id="PIRSR001400-2"/>
    </source>
</evidence>
<evidence type="ECO:0000256" key="13">
    <source>
        <dbReference type="PIRSR" id="PIRSR001400-1"/>
    </source>
</evidence>
<dbReference type="FunFam" id="3.30.390.10:FF:000001">
    <property type="entry name" value="Enolase"/>
    <property type="match status" value="1"/>
</dbReference>
<dbReference type="InterPro" id="IPR020811">
    <property type="entry name" value="Enolase_N"/>
</dbReference>
<dbReference type="SMART" id="SM01193">
    <property type="entry name" value="Enolase_N"/>
    <property type="match status" value="1"/>
</dbReference>
<proteinExistence type="inferred from homology"/>
<dbReference type="GO" id="GO:0004634">
    <property type="term" value="F:phosphopyruvate hydratase activity"/>
    <property type="evidence" value="ECO:0007669"/>
    <property type="project" value="UniProtKB-UniRule"/>
</dbReference>
<dbReference type="GO" id="GO:0005576">
    <property type="term" value="C:extracellular region"/>
    <property type="evidence" value="ECO:0007669"/>
    <property type="project" value="UniProtKB-SubCell"/>
</dbReference>
<feature type="active site" description="Proton acceptor" evidence="12 13">
    <location>
        <position position="337"/>
    </location>
</feature>
<dbReference type="GO" id="GO:0000287">
    <property type="term" value="F:magnesium ion binding"/>
    <property type="evidence" value="ECO:0007669"/>
    <property type="project" value="UniProtKB-UniRule"/>
</dbReference>